<gene>
    <name evidence="1" type="ORF">GGX14DRAFT_392599</name>
</gene>
<keyword evidence="2" id="KW-1185">Reference proteome</keyword>
<comment type="caution">
    <text evidence="1">The sequence shown here is derived from an EMBL/GenBank/DDBJ whole genome shotgun (WGS) entry which is preliminary data.</text>
</comment>
<accession>A0AAD6VKD0</accession>
<name>A0AAD6VKD0_9AGAR</name>
<sequence length="378" mass="41401">MGLWSSGGRINCLRVYCTRRGWNMQDHRPQGCIRPQRVSPALPALYHSITIQEFATSLCWLSVVFLLSADDGWYLTAIELAQVGHYGIRPNVVLPGKALSGGLCRVPAVLTNRDIMLRVKLGCTYGGPVHFPLFSSIRCPFIPSLLDIKSFRRLHPVRLEILCITLSILLSSPFSPSPFATIIRAMVTIYHVYRNLPLPPFAHRSPHAYRLPFRSLSSATRVALTALQVFVNTDCTCRRPRRGPPRVYPHAAGCYRQGDVPALAGTARSRFDFVMERWCGTAGAGLLAGAAVDTNAVGLHNGRGSSLCGLYASTDAFDISVDVVDSARHAPRSLLDTARCACALFTSSGKAVDASNLVEKTYTSLSFCFPGRPEDIVY</sequence>
<dbReference type="Proteomes" id="UP001219525">
    <property type="component" value="Unassembled WGS sequence"/>
</dbReference>
<proteinExistence type="predicted"/>
<organism evidence="1 2">
    <name type="scientific">Mycena pura</name>
    <dbReference type="NCBI Taxonomy" id="153505"/>
    <lineage>
        <taxon>Eukaryota</taxon>
        <taxon>Fungi</taxon>
        <taxon>Dikarya</taxon>
        <taxon>Basidiomycota</taxon>
        <taxon>Agaricomycotina</taxon>
        <taxon>Agaricomycetes</taxon>
        <taxon>Agaricomycetidae</taxon>
        <taxon>Agaricales</taxon>
        <taxon>Marasmiineae</taxon>
        <taxon>Mycenaceae</taxon>
        <taxon>Mycena</taxon>
    </lineage>
</organism>
<evidence type="ECO:0000313" key="1">
    <source>
        <dbReference type="EMBL" id="KAJ7214577.1"/>
    </source>
</evidence>
<dbReference type="AlphaFoldDB" id="A0AAD6VKD0"/>
<dbReference type="EMBL" id="JARJCW010000019">
    <property type="protein sequence ID" value="KAJ7214577.1"/>
    <property type="molecule type" value="Genomic_DNA"/>
</dbReference>
<protein>
    <submittedName>
        <fullName evidence="1">Uncharacterized protein</fullName>
    </submittedName>
</protein>
<reference evidence="1" key="1">
    <citation type="submission" date="2023-03" db="EMBL/GenBank/DDBJ databases">
        <title>Massive genome expansion in bonnet fungi (Mycena s.s.) driven by repeated elements and novel gene families across ecological guilds.</title>
        <authorList>
            <consortium name="Lawrence Berkeley National Laboratory"/>
            <person name="Harder C.B."/>
            <person name="Miyauchi S."/>
            <person name="Viragh M."/>
            <person name="Kuo A."/>
            <person name="Thoen E."/>
            <person name="Andreopoulos B."/>
            <person name="Lu D."/>
            <person name="Skrede I."/>
            <person name="Drula E."/>
            <person name="Henrissat B."/>
            <person name="Morin E."/>
            <person name="Kohler A."/>
            <person name="Barry K."/>
            <person name="LaButti K."/>
            <person name="Morin E."/>
            <person name="Salamov A."/>
            <person name="Lipzen A."/>
            <person name="Mereny Z."/>
            <person name="Hegedus B."/>
            <person name="Baldrian P."/>
            <person name="Stursova M."/>
            <person name="Weitz H."/>
            <person name="Taylor A."/>
            <person name="Grigoriev I.V."/>
            <person name="Nagy L.G."/>
            <person name="Martin F."/>
            <person name="Kauserud H."/>
        </authorList>
    </citation>
    <scope>NUCLEOTIDE SEQUENCE</scope>
    <source>
        <strain evidence="1">9144</strain>
    </source>
</reference>
<evidence type="ECO:0000313" key="2">
    <source>
        <dbReference type="Proteomes" id="UP001219525"/>
    </source>
</evidence>